<evidence type="ECO:0008006" key="3">
    <source>
        <dbReference type="Google" id="ProtNLM"/>
    </source>
</evidence>
<proteinExistence type="predicted"/>
<reference evidence="1 2" key="1">
    <citation type="submission" date="2020-04" db="EMBL/GenBank/DDBJ databases">
        <title>A novel species of genus Lactobacillus that was isolated from fermented food Zha-chili.</title>
        <authorList>
            <person name="Zhang Z."/>
        </authorList>
    </citation>
    <scope>NUCLEOTIDE SEQUENCE [LARGE SCALE GENOMIC DNA]</scope>
    <source>
        <strain evidence="2">HBUAS51383</strain>
    </source>
</reference>
<name>A0ABX1KXQ2_9LACO</name>
<protein>
    <recommendedName>
        <fullName evidence="3">SMI1/KNR4 family protein</fullName>
    </recommendedName>
</protein>
<sequence length="180" mass="20806">MKKALDVTRYLKEHNNDDTGISKNDLQHLSKVNNVSSEKIKLELNRQLNWFRNFSNTNPLDYGEILTTVLKTNGDQMVMKSNPKTLFDIMTPFNVEKYTDVTNPLSDQESLLTNYHGVLTTDTEIASFHLFNSSEENIPIEINLTADQYDYSIGDNTLKTEEAVTWFDQYSRWLIGFPIK</sequence>
<keyword evidence="2" id="KW-1185">Reference proteome</keyword>
<comment type="caution">
    <text evidence="1">The sequence shown here is derived from an EMBL/GenBank/DDBJ whole genome shotgun (WGS) entry which is preliminary data.</text>
</comment>
<dbReference type="Proteomes" id="UP000763447">
    <property type="component" value="Unassembled WGS sequence"/>
</dbReference>
<accession>A0ABX1KXQ2</accession>
<evidence type="ECO:0000313" key="1">
    <source>
        <dbReference type="EMBL" id="NLR17910.1"/>
    </source>
</evidence>
<organism evidence="1 2">
    <name type="scientific">Secundilactobacillus angelensis</name>
    <dbReference type="NCBI Taxonomy" id="2722706"/>
    <lineage>
        <taxon>Bacteria</taxon>
        <taxon>Bacillati</taxon>
        <taxon>Bacillota</taxon>
        <taxon>Bacilli</taxon>
        <taxon>Lactobacillales</taxon>
        <taxon>Lactobacillaceae</taxon>
        <taxon>Secundilactobacillus</taxon>
    </lineage>
</organism>
<dbReference type="RefSeq" id="WP_168924535.1">
    <property type="nucleotide sequence ID" value="NZ_JAAXLJ010000004.1"/>
</dbReference>
<evidence type="ECO:0000313" key="2">
    <source>
        <dbReference type="Proteomes" id="UP000763447"/>
    </source>
</evidence>
<dbReference type="EMBL" id="JAAXLJ010000004">
    <property type="protein sequence ID" value="NLR17910.1"/>
    <property type="molecule type" value="Genomic_DNA"/>
</dbReference>
<gene>
    <name evidence="1" type="ORF">HC026_03120</name>
</gene>